<dbReference type="RefSeq" id="WP_039996820.1">
    <property type="nucleotide sequence ID" value="NZ_CP006644.1"/>
</dbReference>
<dbReference type="PANTHER" id="PTHR24171">
    <property type="entry name" value="ANKYRIN REPEAT DOMAIN-CONTAINING PROTEIN 39-RELATED"/>
    <property type="match status" value="1"/>
</dbReference>
<proteinExistence type="predicted"/>
<dbReference type="PROSITE" id="PS50088">
    <property type="entry name" value="ANK_REPEAT"/>
    <property type="match status" value="3"/>
</dbReference>
<dbReference type="Pfam" id="PF12796">
    <property type="entry name" value="Ank_2"/>
    <property type="match status" value="1"/>
</dbReference>
<feature type="signal peptide" evidence="4">
    <location>
        <begin position="1"/>
        <end position="29"/>
    </location>
</feature>
<sequence length="206" mass="22407">MKPTRMSTGRTILLAAAAALFVAPAAAPAQRFSDSYNFLKAVKDRDGTEATKLIEQPGTTIIDARDRESGETALHIVVKRRDNAWLSFLLGKGARPDIKDNDGNTPLMAAAQLRYVDGAQLLIARKARVNLANNSGETPLIRAVQLGDTNMVRVLVEAGADPNQRDLLAGMSAREYAQRDQRLTSILRELDAAKPQANKPMQGPKF</sequence>
<dbReference type="STRING" id="1123269.NX02_25480"/>
<evidence type="ECO:0000256" key="3">
    <source>
        <dbReference type="PROSITE-ProRule" id="PRU00023"/>
    </source>
</evidence>
<dbReference type="SUPFAM" id="SSF48403">
    <property type="entry name" value="Ankyrin repeat"/>
    <property type="match status" value="1"/>
</dbReference>
<dbReference type="SMART" id="SM00248">
    <property type="entry name" value="ANK"/>
    <property type="match status" value="3"/>
</dbReference>
<feature type="repeat" description="ANK" evidence="3">
    <location>
        <begin position="102"/>
        <end position="134"/>
    </location>
</feature>
<dbReference type="Gene3D" id="1.25.40.20">
    <property type="entry name" value="Ankyrin repeat-containing domain"/>
    <property type="match status" value="1"/>
</dbReference>
<dbReference type="OrthoDB" id="7390289at2"/>
<dbReference type="PROSITE" id="PS50297">
    <property type="entry name" value="ANK_REP_REGION"/>
    <property type="match status" value="3"/>
</dbReference>
<dbReference type="eggNOG" id="COG0666">
    <property type="taxonomic scope" value="Bacteria"/>
</dbReference>
<keyword evidence="6" id="KW-1185">Reference proteome</keyword>
<dbReference type="InterPro" id="IPR002110">
    <property type="entry name" value="Ankyrin_rpt"/>
</dbReference>
<keyword evidence="1" id="KW-0677">Repeat</keyword>
<feature type="repeat" description="ANK" evidence="3">
    <location>
        <begin position="135"/>
        <end position="167"/>
    </location>
</feature>
<dbReference type="KEGG" id="ssan:NX02_25480"/>
<reference evidence="5 6" key="1">
    <citation type="submission" date="2013-07" db="EMBL/GenBank/DDBJ databases">
        <title>Completed genome of Sphingomonas sanxanigenens NX02.</title>
        <authorList>
            <person name="Ma T."/>
            <person name="Huang H."/>
            <person name="Wu M."/>
            <person name="Li X."/>
            <person name="Li G."/>
        </authorList>
    </citation>
    <scope>NUCLEOTIDE SEQUENCE [LARGE SCALE GENOMIC DNA]</scope>
    <source>
        <strain evidence="5 6">NX02</strain>
    </source>
</reference>
<gene>
    <name evidence="5" type="ORF">NX02_25480</name>
</gene>
<evidence type="ECO:0000313" key="5">
    <source>
        <dbReference type="EMBL" id="AHE56702.1"/>
    </source>
</evidence>
<evidence type="ECO:0000313" key="6">
    <source>
        <dbReference type="Proteomes" id="UP000018851"/>
    </source>
</evidence>
<dbReference type="PANTHER" id="PTHR24171:SF8">
    <property type="entry name" value="BRCA1-ASSOCIATED RING DOMAIN PROTEIN 1"/>
    <property type="match status" value="1"/>
</dbReference>
<protein>
    <submittedName>
        <fullName evidence="5">Uncharacterized protein</fullName>
    </submittedName>
</protein>
<dbReference type="GO" id="GO:0004842">
    <property type="term" value="F:ubiquitin-protein transferase activity"/>
    <property type="evidence" value="ECO:0007669"/>
    <property type="project" value="TreeGrafter"/>
</dbReference>
<evidence type="ECO:0000256" key="2">
    <source>
        <dbReference type="ARBA" id="ARBA00023043"/>
    </source>
</evidence>
<dbReference type="AlphaFoldDB" id="W0AJG8"/>
<dbReference type="GO" id="GO:0085020">
    <property type="term" value="P:protein K6-linked ubiquitination"/>
    <property type="evidence" value="ECO:0007669"/>
    <property type="project" value="TreeGrafter"/>
</dbReference>
<dbReference type="EMBL" id="CP006644">
    <property type="protein sequence ID" value="AHE56702.1"/>
    <property type="molecule type" value="Genomic_DNA"/>
</dbReference>
<dbReference type="InterPro" id="IPR036770">
    <property type="entry name" value="Ankyrin_rpt-contain_sf"/>
</dbReference>
<accession>W0AJG8</accession>
<feature type="chain" id="PRO_5004786359" evidence="4">
    <location>
        <begin position="30"/>
        <end position="206"/>
    </location>
</feature>
<dbReference type="PATRIC" id="fig|1123269.5.peg.4997"/>
<organism evidence="5 6">
    <name type="scientific">Sphingomonas sanxanigenens DSM 19645 = NX02</name>
    <dbReference type="NCBI Taxonomy" id="1123269"/>
    <lineage>
        <taxon>Bacteria</taxon>
        <taxon>Pseudomonadati</taxon>
        <taxon>Pseudomonadota</taxon>
        <taxon>Alphaproteobacteria</taxon>
        <taxon>Sphingomonadales</taxon>
        <taxon>Sphingomonadaceae</taxon>
        <taxon>Sphingomonas</taxon>
    </lineage>
</organism>
<keyword evidence="2 3" id="KW-0040">ANK repeat</keyword>
<evidence type="ECO:0000256" key="4">
    <source>
        <dbReference type="SAM" id="SignalP"/>
    </source>
</evidence>
<dbReference type="Proteomes" id="UP000018851">
    <property type="component" value="Chromosome"/>
</dbReference>
<keyword evidence="4" id="KW-0732">Signal</keyword>
<feature type="repeat" description="ANK" evidence="3">
    <location>
        <begin position="69"/>
        <end position="101"/>
    </location>
</feature>
<evidence type="ECO:0000256" key="1">
    <source>
        <dbReference type="ARBA" id="ARBA00022737"/>
    </source>
</evidence>
<name>W0AJG8_9SPHN</name>
<dbReference type="HOGENOM" id="CLU_1331229_0_0_5"/>